<comment type="caution">
    <text evidence="3">The sequence shown here is derived from an EMBL/GenBank/DDBJ whole genome shotgun (WGS) entry which is preliminary data.</text>
</comment>
<evidence type="ECO:0000313" key="4">
    <source>
        <dbReference type="Proteomes" id="UP001456562"/>
    </source>
</evidence>
<reference evidence="3 4" key="1">
    <citation type="submission" date="2024-01" db="EMBL/GenBank/DDBJ databases">
        <title>Metagenomic exploration of the rhizosphere soil microbial community and their significance in facilitating the development of wild simulated ginseng.</title>
        <authorList>
            <person name="Huang J."/>
        </authorList>
    </citation>
    <scope>NUCLEOTIDE SEQUENCE [LARGE SCALE GENOMIC DNA]</scope>
    <source>
        <strain evidence="3 4">WY141</strain>
    </source>
</reference>
<dbReference type="EMBL" id="JBEJUE010000001">
    <property type="protein sequence ID" value="MER0422795.1"/>
    <property type="molecule type" value="Genomic_DNA"/>
</dbReference>
<protein>
    <submittedName>
        <fullName evidence="3">DUF4365 domain-containing protein</fullName>
    </submittedName>
</protein>
<gene>
    <name evidence="3" type="ORF">ABR748_01105</name>
</gene>
<evidence type="ECO:0000256" key="1">
    <source>
        <dbReference type="SAM" id="MobiDB-lite"/>
    </source>
</evidence>
<organism evidence="3 4">
    <name type="scientific">Streptomyces microflavus</name>
    <name type="common">Streptomyces lipmanii</name>
    <dbReference type="NCBI Taxonomy" id="1919"/>
    <lineage>
        <taxon>Bacteria</taxon>
        <taxon>Bacillati</taxon>
        <taxon>Actinomycetota</taxon>
        <taxon>Actinomycetes</taxon>
        <taxon>Kitasatosporales</taxon>
        <taxon>Streptomycetaceae</taxon>
        <taxon>Streptomyces</taxon>
    </lineage>
</organism>
<dbReference type="Pfam" id="PF14280">
    <property type="entry name" value="DUF4365"/>
    <property type="match status" value="1"/>
</dbReference>
<feature type="region of interest" description="Disordered" evidence="1">
    <location>
        <begin position="1"/>
        <end position="22"/>
    </location>
</feature>
<keyword evidence="4" id="KW-1185">Reference proteome</keyword>
<evidence type="ECO:0000313" key="3">
    <source>
        <dbReference type="EMBL" id="MER0422795.1"/>
    </source>
</evidence>
<dbReference type="RefSeq" id="WP_329933916.1">
    <property type="nucleotide sequence ID" value="NZ_JBEJUE010000001.1"/>
</dbReference>
<proteinExistence type="predicted"/>
<feature type="domain" description="DUF4365" evidence="2">
    <location>
        <begin position="66"/>
        <end position="211"/>
    </location>
</feature>
<evidence type="ECO:0000259" key="2">
    <source>
        <dbReference type="Pfam" id="PF14280"/>
    </source>
</evidence>
<accession>A0ABV1PV59</accession>
<dbReference type="Proteomes" id="UP001456562">
    <property type="component" value="Unassembled WGS sequence"/>
</dbReference>
<dbReference type="InterPro" id="IPR025375">
    <property type="entry name" value="DUF4365"/>
</dbReference>
<name>A0ABV1PV59_STRMI</name>
<sequence length="220" mass="24842">MALTQSPTRAPPMTYPDPSMSGEGHCRVVKAMEPAESKKPRASHIEAVDMRYVTQMMEQLQQGYMTSVAATAGLALEVVPVDVYGYDIRLIRPPSNPQDEEAALLAQLKCTTQIIPDQSRDHFSYQFTKRQYFDHLAKARKYPKAVLIVMTAPPRQADWTQVTHDGLWTRRSCFWVSLEGKEIDPSVKKPTVHIPTKNRVDADSLTEILDKIDRGESLND</sequence>